<keyword evidence="3" id="KW-0175">Coiled coil</keyword>
<evidence type="ECO:0000313" key="5">
    <source>
        <dbReference type="EMBL" id="KAK4187911.1"/>
    </source>
</evidence>
<dbReference type="PANTHER" id="PTHR12214">
    <property type="entry name" value="GC-RICH SEQUENCE DNA-BINDING FACTOR"/>
    <property type="match status" value="1"/>
</dbReference>
<dbReference type="PANTHER" id="PTHR12214:SF0">
    <property type="entry name" value="LD29489P"/>
    <property type="match status" value="1"/>
</dbReference>
<comment type="caution">
    <text evidence="5">The sequence shown here is derived from an EMBL/GenBank/DDBJ whole genome shotgun (WGS) entry which is preliminary data.</text>
</comment>
<name>A0AAN7AGN1_9PEZI</name>
<evidence type="ECO:0000256" key="1">
    <source>
        <dbReference type="ARBA" id="ARBA00004123"/>
    </source>
</evidence>
<proteinExistence type="predicted"/>
<feature type="region of interest" description="Disordered" evidence="4">
    <location>
        <begin position="16"/>
        <end position="146"/>
    </location>
</feature>
<dbReference type="InterPro" id="IPR028211">
    <property type="entry name" value="Ntr2"/>
</dbReference>
<dbReference type="GO" id="GO:0003677">
    <property type="term" value="F:DNA binding"/>
    <property type="evidence" value="ECO:0007669"/>
    <property type="project" value="InterPro"/>
</dbReference>
<reference evidence="5" key="2">
    <citation type="submission" date="2023-05" db="EMBL/GenBank/DDBJ databases">
        <authorList>
            <consortium name="Lawrence Berkeley National Laboratory"/>
            <person name="Steindorff A."/>
            <person name="Hensen N."/>
            <person name="Bonometti L."/>
            <person name="Westerberg I."/>
            <person name="Brannstrom I.O."/>
            <person name="Guillou S."/>
            <person name="Cros-Aarteil S."/>
            <person name="Calhoun S."/>
            <person name="Haridas S."/>
            <person name="Kuo A."/>
            <person name="Mondo S."/>
            <person name="Pangilinan J."/>
            <person name="Riley R."/>
            <person name="Labutti K."/>
            <person name="Andreopoulos B."/>
            <person name="Lipzen A."/>
            <person name="Chen C."/>
            <person name="Yanf M."/>
            <person name="Daum C."/>
            <person name="Ng V."/>
            <person name="Clum A."/>
            <person name="Ohm R."/>
            <person name="Martin F."/>
            <person name="Silar P."/>
            <person name="Natvig D."/>
            <person name="Lalanne C."/>
            <person name="Gautier V."/>
            <person name="Ament-Velasquez S.L."/>
            <person name="Kruys A."/>
            <person name="Hutchinson M.I."/>
            <person name="Powell A.J."/>
            <person name="Barry K."/>
            <person name="Miller A.N."/>
            <person name="Grigoriev I.V."/>
            <person name="Debuchy R."/>
            <person name="Gladieux P."/>
            <person name="Thoren M.H."/>
            <person name="Johannesson H."/>
        </authorList>
    </citation>
    <scope>NUCLEOTIDE SEQUENCE</scope>
    <source>
        <strain evidence="5">PSN309</strain>
    </source>
</reference>
<protein>
    <submittedName>
        <fullName evidence="5">Nineteen complex-related protein 2-domain-containing protein</fullName>
    </submittedName>
</protein>
<dbReference type="Pfam" id="PF15458">
    <property type="entry name" value="NTR2"/>
    <property type="match status" value="1"/>
</dbReference>
<reference evidence="5" key="1">
    <citation type="journal article" date="2023" name="Mol. Phylogenet. Evol.">
        <title>Genome-scale phylogeny and comparative genomics of the fungal order Sordariales.</title>
        <authorList>
            <person name="Hensen N."/>
            <person name="Bonometti L."/>
            <person name="Westerberg I."/>
            <person name="Brannstrom I.O."/>
            <person name="Guillou S."/>
            <person name="Cros-Aarteil S."/>
            <person name="Calhoun S."/>
            <person name="Haridas S."/>
            <person name="Kuo A."/>
            <person name="Mondo S."/>
            <person name="Pangilinan J."/>
            <person name="Riley R."/>
            <person name="LaButti K."/>
            <person name="Andreopoulos B."/>
            <person name="Lipzen A."/>
            <person name="Chen C."/>
            <person name="Yan M."/>
            <person name="Daum C."/>
            <person name="Ng V."/>
            <person name="Clum A."/>
            <person name="Steindorff A."/>
            <person name="Ohm R.A."/>
            <person name="Martin F."/>
            <person name="Silar P."/>
            <person name="Natvig D.O."/>
            <person name="Lalanne C."/>
            <person name="Gautier V."/>
            <person name="Ament-Velasquez S.L."/>
            <person name="Kruys A."/>
            <person name="Hutchinson M.I."/>
            <person name="Powell A.J."/>
            <person name="Barry K."/>
            <person name="Miller A.N."/>
            <person name="Grigoriev I.V."/>
            <person name="Debuchy R."/>
            <person name="Gladieux P."/>
            <person name="Hiltunen Thoren M."/>
            <person name="Johannesson H."/>
        </authorList>
    </citation>
    <scope>NUCLEOTIDE SEQUENCE</scope>
    <source>
        <strain evidence="5">PSN309</strain>
    </source>
</reference>
<keyword evidence="2" id="KW-0539">Nucleus</keyword>
<dbReference type="AlphaFoldDB" id="A0AAN7AGN1"/>
<evidence type="ECO:0000256" key="3">
    <source>
        <dbReference type="SAM" id="Coils"/>
    </source>
</evidence>
<evidence type="ECO:0000313" key="6">
    <source>
        <dbReference type="Proteomes" id="UP001302126"/>
    </source>
</evidence>
<organism evidence="5 6">
    <name type="scientific">Podospora australis</name>
    <dbReference type="NCBI Taxonomy" id="1536484"/>
    <lineage>
        <taxon>Eukaryota</taxon>
        <taxon>Fungi</taxon>
        <taxon>Dikarya</taxon>
        <taxon>Ascomycota</taxon>
        <taxon>Pezizomycotina</taxon>
        <taxon>Sordariomycetes</taxon>
        <taxon>Sordariomycetidae</taxon>
        <taxon>Sordariales</taxon>
        <taxon>Podosporaceae</taxon>
        <taxon>Podospora</taxon>
    </lineage>
</organism>
<dbReference type="GO" id="GO:0071008">
    <property type="term" value="C:U2-type post-mRNA release spliceosomal complex"/>
    <property type="evidence" value="ECO:0007669"/>
    <property type="project" value="InterPro"/>
</dbReference>
<feature type="compositionally biased region" description="Basic and acidic residues" evidence="4">
    <location>
        <begin position="364"/>
        <end position="386"/>
    </location>
</feature>
<feature type="region of interest" description="Disordered" evidence="4">
    <location>
        <begin position="327"/>
        <end position="386"/>
    </location>
</feature>
<keyword evidence="6" id="KW-1185">Reference proteome</keyword>
<feature type="compositionally biased region" description="Polar residues" evidence="4">
    <location>
        <begin position="286"/>
        <end position="295"/>
    </location>
</feature>
<sequence length="525" mass="56725">MSAFGAKRKAKIIKTFDDDGDDLISAPTTGAGDQPNDEEAPVIKPIKFRSKPAKSSTLRKSINITDESESPAAATTTGDDADNDDDSSAPAVVRPALSRAGSKKIKKRPAAASRLSFGGAGEPSADGGDDPQDEKPFTPKKSTLSKRALENNALLRRSASLQNLGGNLPLRFGGGEEDRPKYSKEYLEELQSSTPATPQAIDLVEDADVASAMELDPSEIEGALIVQQTSDLALAPSAPPAAAHVLSALEIRERKDRRARLAGEAAAGDFITLDSGSDDEPPRASSRVTLDLSSSRQKKKNDTRLIAEDEDLGEGYDEFVLDNPLALGKKAEKEASRRHRQEIAEMINAAQSDGDGSDEDESDAERKAAYEAAQRRAGLDGLHLKSEEEKLDRDAIPRMKPLPKLAEVLQRMNEIVQGIEDEVKRKRSTIEGLEKERREIEEREREVQEILNQAGAKYQEVVGVAAGTPHGDVRKLVQESIAHPGQSPLRHPFPPGMTDAPVQRGLESFGTPTRGEYDGDDVMMG</sequence>
<dbReference type="EMBL" id="MU864395">
    <property type="protein sequence ID" value="KAK4187911.1"/>
    <property type="molecule type" value="Genomic_DNA"/>
</dbReference>
<evidence type="ECO:0000256" key="2">
    <source>
        <dbReference type="ARBA" id="ARBA00023242"/>
    </source>
</evidence>
<feature type="compositionally biased region" description="Polar residues" evidence="4">
    <location>
        <begin position="53"/>
        <end position="65"/>
    </location>
</feature>
<comment type="subcellular location">
    <subcellularLocation>
        <location evidence="1">Nucleus</location>
    </subcellularLocation>
</comment>
<feature type="coiled-coil region" evidence="3">
    <location>
        <begin position="409"/>
        <end position="453"/>
    </location>
</feature>
<dbReference type="GO" id="GO:0000390">
    <property type="term" value="P:spliceosomal complex disassembly"/>
    <property type="evidence" value="ECO:0007669"/>
    <property type="project" value="InterPro"/>
</dbReference>
<accession>A0AAN7AGN1</accession>
<dbReference type="InterPro" id="IPR012890">
    <property type="entry name" value="GCFC2-like"/>
</dbReference>
<feature type="region of interest" description="Disordered" evidence="4">
    <location>
        <begin position="480"/>
        <end position="525"/>
    </location>
</feature>
<evidence type="ECO:0000256" key="4">
    <source>
        <dbReference type="SAM" id="MobiDB-lite"/>
    </source>
</evidence>
<dbReference type="Proteomes" id="UP001302126">
    <property type="component" value="Unassembled WGS sequence"/>
</dbReference>
<gene>
    <name evidence="5" type="ORF">QBC35DRAFT_497632</name>
</gene>
<feature type="region of interest" description="Disordered" evidence="4">
    <location>
        <begin position="265"/>
        <end position="309"/>
    </location>
</feature>